<name>A0A0P0DC23_9FLAO</name>
<keyword evidence="5 9" id="KW-0798">TonB box</keyword>
<dbReference type="SUPFAM" id="SSF49464">
    <property type="entry name" value="Carboxypeptidase regulatory domain-like"/>
    <property type="match status" value="1"/>
</dbReference>
<keyword evidence="13" id="KW-1185">Reference proteome</keyword>
<evidence type="ECO:0000256" key="6">
    <source>
        <dbReference type="ARBA" id="ARBA00023136"/>
    </source>
</evidence>
<dbReference type="Gene3D" id="2.170.130.10">
    <property type="entry name" value="TonB-dependent receptor, plug domain"/>
    <property type="match status" value="1"/>
</dbReference>
<dbReference type="InterPro" id="IPR023996">
    <property type="entry name" value="TonB-dep_OMP_SusC/RagA"/>
</dbReference>
<dbReference type="PATRIC" id="fig|1736674.3.peg.3229"/>
<evidence type="ECO:0008006" key="14">
    <source>
        <dbReference type="Google" id="ProtNLM"/>
    </source>
</evidence>
<dbReference type="Pfam" id="PF13715">
    <property type="entry name" value="CarbopepD_reg_2"/>
    <property type="match status" value="1"/>
</dbReference>
<evidence type="ECO:0000256" key="8">
    <source>
        <dbReference type="PROSITE-ProRule" id="PRU01360"/>
    </source>
</evidence>
<keyword evidence="2 8" id="KW-0813">Transport</keyword>
<evidence type="ECO:0000256" key="7">
    <source>
        <dbReference type="ARBA" id="ARBA00023237"/>
    </source>
</evidence>
<dbReference type="Pfam" id="PF07715">
    <property type="entry name" value="Plug"/>
    <property type="match status" value="1"/>
</dbReference>
<evidence type="ECO:0000256" key="1">
    <source>
        <dbReference type="ARBA" id="ARBA00004571"/>
    </source>
</evidence>
<evidence type="ECO:0000313" key="13">
    <source>
        <dbReference type="Proteomes" id="UP000057981"/>
    </source>
</evidence>
<dbReference type="PROSITE" id="PS52016">
    <property type="entry name" value="TONB_DEPENDENT_REC_3"/>
    <property type="match status" value="1"/>
</dbReference>
<dbReference type="InterPro" id="IPR039426">
    <property type="entry name" value="TonB-dep_rcpt-like"/>
</dbReference>
<dbReference type="STRING" id="1736674.APS56_15775"/>
<dbReference type="Gene3D" id="2.60.40.1120">
    <property type="entry name" value="Carboxypeptidase-like, regulatory domain"/>
    <property type="match status" value="1"/>
</dbReference>
<dbReference type="GO" id="GO:0009279">
    <property type="term" value="C:cell outer membrane"/>
    <property type="evidence" value="ECO:0007669"/>
    <property type="project" value="UniProtKB-SubCell"/>
</dbReference>
<dbReference type="Proteomes" id="UP000057981">
    <property type="component" value="Chromosome"/>
</dbReference>
<evidence type="ECO:0000256" key="5">
    <source>
        <dbReference type="ARBA" id="ARBA00023077"/>
    </source>
</evidence>
<dbReference type="InterPro" id="IPR008969">
    <property type="entry name" value="CarboxyPept-like_regulatory"/>
</dbReference>
<dbReference type="InterPro" id="IPR037066">
    <property type="entry name" value="Plug_dom_sf"/>
</dbReference>
<dbReference type="FunFam" id="2.170.130.10:FF:000003">
    <property type="entry name" value="SusC/RagA family TonB-linked outer membrane protein"/>
    <property type="match status" value="1"/>
</dbReference>
<dbReference type="InterPro" id="IPR012910">
    <property type="entry name" value="Plug_dom"/>
</dbReference>
<dbReference type="Pfam" id="PF00593">
    <property type="entry name" value="TonB_dep_Rec_b-barrel"/>
    <property type="match status" value="1"/>
</dbReference>
<keyword evidence="3 8" id="KW-1134">Transmembrane beta strand</keyword>
<protein>
    <recommendedName>
        <fullName evidence="14">SusC/RagA family TonB-linked outer membrane protein</fullName>
    </recommendedName>
</protein>
<sequence>MQAKETYSQAEKVTFNFENISLNTFIDEIENTTDYRFVFKIKDVDLNRLFDINVKNKPLDSVLNKVFRETKTDFKIVKHRVYLTKSFVKKVSHEPINQNNIIQGIVIDKNNQPLLGASIIEKGTLNGTTTDFDGKFSIKVSDQDAVLVVSYMGFTSQEIPVNGQSVLQIILSEEASSLDEVLVVGYGIQKKAHLTGSVSHVKGETINKRPITNATQAIQGLSPGVYVNTNDGEPGNDDASIIIRGIGTLNEAEPLVLVDGIEAPFDNLNPNDIESVNVLKDAASASIYGTRAANGVVLITTKRGDSGKQVVNFNSSYSFTSPTVLPNFVYDTRTYLENYVEAREYTGTSTPFTPELIDELAALPNTNWLDEFVQTGVVQNNDLSFSGGSENVSYRFSTRFMDQGGYLKGDWYTKRLNTRLNLDAKLSDKFNLGVSMAFTNTKNRQTPKNDPGEGLGNEGTVDRYGGKGNFLYQILLVAPPNMSVYDEFGRYGGTGVESSKSQRDNPQGLIDNQSISIKDNEFFGNAFIEYEPIKDLKVKYTIGVNSTQESWEEVRLQYEQYDRFGNQSAIRVPGSLLSSRESNIYNFTNWLQASYAKKIGKHDFNVMVGVNQETSTTRRIATYEQGFGSTALVKVGNGTESVDITNYNGEWVLQSAFSRFNYNYDNKYLFELNMRRDGSSRFGENNRWATFPGLSAGYVISEEGFWNRNFISHFKVRGSWGKLGVQSSNLYPYASELLLGKDYNGNSGAALTKLGNPNLEWETTTTTDIGFDLGLMGRKIYLEADYFHKESKGILTDLDNPLTTGITGEISINSAQIQNKGWELNLTTNNSVGDFKISTGLNLTHVKNKITQIDPTLTNNDDKVHVSSGDNVWWIRGESINSIYGHEFGGVFQVEEFNTDGSLINGIDYSWIGTPRAGDIKYVDQNGDNIINENDMVVIGNRNPEWIYGLNIDMKYKGFDFSLFFQGVGKVNSFINRYTGNYGHSGLREFWLDSWTEENRSNTVPRIFVDRDGFNGASISGNGGLAQSSFWVTDQRYVRLKNIVLGYSLPSKVLDQISFSKARIYVSGQNLLTFSKLDDLDPERNAYANHLGGTLPQAKAITLGVNLTF</sequence>
<evidence type="ECO:0000259" key="10">
    <source>
        <dbReference type="Pfam" id="PF00593"/>
    </source>
</evidence>
<keyword evidence="6 8" id="KW-0472">Membrane</keyword>
<dbReference type="KEGG" id="ahz:APS56_15775"/>
<feature type="domain" description="TonB-dependent receptor-like beta-barrel" evidence="10">
    <location>
        <begin position="491"/>
        <end position="914"/>
    </location>
</feature>
<dbReference type="SUPFAM" id="SSF56935">
    <property type="entry name" value="Porins"/>
    <property type="match status" value="1"/>
</dbReference>
<dbReference type="InterPro" id="IPR036942">
    <property type="entry name" value="Beta-barrel_TonB_sf"/>
</dbReference>
<dbReference type="FunFam" id="2.60.40.1120:FF:000003">
    <property type="entry name" value="Outer membrane protein Omp121"/>
    <property type="match status" value="1"/>
</dbReference>
<evidence type="ECO:0000256" key="3">
    <source>
        <dbReference type="ARBA" id="ARBA00022452"/>
    </source>
</evidence>
<proteinExistence type="inferred from homology"/>
<dbReference type="InterPro" id="IPR023997">
    <property type="entry name" value="TonB-dep_OMP_SusC/RagA_CS"/>
</dbReference>
<dbReference type="InterPro" id="IPR000531">
    <property type="entry name" value="Beta-barrel_TonB"/>
</dbReference>
<evidence type="ECO:0000313" key="12">
    <source>
        <dbReference type="EMBL" id="ALJ06504.1"/>
    </source>
</evidence>
<accession>A0A0P0DC23</accession>
<dbReference type="NCBIfam" id="TIGR04057">
    <property type="entry name" value="SusC_RagA_signa"/>
    <property type="match status" value="1"/>
</dbReference>
<comment type="similarity">
    <text evidence="8 9">Belongs to the TonB-dependent receptor family.</text>
</comment>
<evidence type="ECO:0000256" key="9">
    <source>
        <dbReference type="RuleBase" id="RU003357"/>
    </source>
</evidence>
<comment type="subcellular location">
    <subcellularLocation>
        <location evidence="1 8">Cell outer membrane</location>
        <topology evidence="1 8">Multi-pass membrane protein</topology>
    </subcellularLocation>
</comment>
<keyword evidence="4 8" id="KW-0812">Transmembrane</keyword>
<organism evidence="12 13">
    <name type="scientific">Pseudalgibacter alginicilyticus</name>
    <dbReference type="NCBI Taxonomy" id="1736674"/>
    <lineage>
        <taxon>Bacteria</taxon>
        <taxon>Pseudomonadati</taxon>
        <taxon>Bacteroidota</taxon>
        <taxon>Flavobacteriia</taxon>
        <taxon>Flavobacteriales</taxon>
        <taxon>Flavobacteriaceae</taxon>
        <taxon>Pseudalgibacter</taxon>
    </lineage>
</organism>
<reference evidence="12 13" key="1">
    <citation type="submission" date="2015-10" db="EMBL/GenBank/DDBJ databases">
        <authorList>
            <person name="Gilbert D.G."/>
        </authorList>
    </citation>
    <scope>NUCLEOTIDE SEQUENCE [LARGE SCALE GENOMIC DNA]</scope>
    <source>
        <strain evidence="13">HZ-22</strain>
    </source>
</reference>
<dbReference type="EMBL" id="CP012898">
    <property type="protein sequence ID" value="ALJ06504.1"/>
    <property type="molecule type" value="Genomic_DNA"/>
</dbReference>
<dbReference type="NCBIfam" id="TIGR04056">
    <property type="entry name" value="OMP_RagA_SusC"/>
    <property type="match status" value="1"/>
</dbReference>
<dbReference type="AlphaFoldDB" id="A0A0P0DC23"/>
<evidence type="ECO:0000256" key="4">
    <source>
        <dbReference type="ARBA" id="ARBA00022692"/>
    </source>
</evidence>
<dbReference type="Gene3D" id="2.40.170.20">
    <property type="entry name" value="TonB-dependent receptor, beta-barrel domain"/>
    <property type="match status" value="1"/>
</dbReference>
<evidence type="ECO:0000259" key="11">
    <source>
        <dbReference type="Pfam" id="PF07715"/>
    </source>
</evidence>
<feature type="domain" description="TonB-dependent receptor plug" evidence="11">
    <location>
        <begin position="192"/>
        <end position="296"/>
    </location>
</feature>
<gene>
    <name evidence="12" type="ORF">APS56_15775</name>
</gene>
<keyword evidence="7 8" id="KW-0998">Cell outer membrane</keyword>
<evidence type="ECO:0000256" key="2">
    <source>
        <dbReference type="ARBA" id="ARBA00022448"/>
    </source>
</evidence>